<reference evidence="2 3" key="1">
    <citation type="submission" date="2024-10" db="EMBL/GenBank/DDBJ databases">
        <title>Updated reference genomes for cyclostephanoid diatoms.</title>
        <authorList>
            <person name="Roberts W.R."/>
            <person name="Alverson A.J."/>
        </authorList>
    </citation>
    <scope>NUCLEOTIDE SEQUENCE [LARGE SCALE GENOMIC DNA]</scope>
    <source>
        <strain evidence="2 3">AJA010-31</strain>
    </source>
</reference>
<dbReference type="EMBL" id="JALLPJ020001242">
    <property type="protein sequence ID" value="KAL3773221.1"/>
    <property type="molecule type" value="Genomic_DNA"/>
</dbReference>
<keyword evidence="3" id="KW-1185">Reference proteome</keyword>
<dbReference type="Proteomes" id="UP001530400">
    <property type="component" value="Unassembled WGS sequence"/>
</dbReference>
<feature type="region of interest" description="Disordered" evidence="1">
    <location>
        <begin position="76"/>
        <end position="137"/>
    </location>
</feature>
<evidence type="ECO:0000256" key="1">
    <source>
        <dbReference type="SAM" id="MobiDB-lite"/>
    </source>
</evidence>
<gene>
    <name evidence="2" type="ORF">ACHAWO_005060</name>
</gene>
<feature type="compositionally biased region" description="Basic and acidic residues" evidence="1">
    <location>
        <begin position="91"/>
        <end position="108"/>
    </location>
</feature>
<feature type="region of interest" description="Disordered" evidence="1">
    <location>
        <begin position="1"/>
        <end position="63"/>
    </location>
</feature>
<name>A0ABD3NB49_9STRA</name>
<proteinExistence type="predicted"/>
<dbReference type="AlphaFoldDB" id="A0ABD3NB49"/>
<protein>
    <submittedName>
        <fullName evidence="2">Uncharacterized protein</fullName>
    </submittedName>
</protein>
<feature type="compositionally biased region" description="Basic and acidic residues" evidence="1">
    <location>
        <begin position="15"/>
        <end position="32"/>
    </location>
</feature>
<comment type="caution">
    <text evidence="2">The sequence shown here is derived from an EMBL/GenBank/DDBJ whole genome shotgun (WGS) entry which is preliminary data.</text>
</comment>
<sequence>MLPPPPLPQVQFQPRSDDKRNNDAYEESKNEQEDNTSFGDGGEFSPIQGEQGGADSIQNGGMGQFDEILVESAVNYMLPPPPLPQVQFQPRLDDKRNNDAYEESKNEQEDNTSFGDGGEFSPIQGEQGGADSIQNGGVGQFDEILVKSAVNYTFP</sequence>
<evidence type="ECO:0000313" key="2">
    <source>
        <dbReference type="EMBL" id="KAL3773221.1"/>
    </source>
</evidence>
<evidence type="ECO:0000313" key="3">
    <source>
        <dbReference type="Proteomes" id="UP001530400"/>
    </source>
</evidence>
<accession>A0ABD3NB49</accession>
<organism evidence="2 3">
    <name type="scientific">Cyclotella atomus</name>
    <dbReference type="NCBI Taxonomy" id="382360"/>
    <lineage>
        <taxon>Eukaryota</taxon>
        <taxon>Sar</taxon>
        <taxon>Stramenopiles</taxon>
        <taxon>Ochrophyta</taxon>
        <taxon>Bacillariophyta</taxon>
        <taxon>Coscinodiscophyceae</taxon>
        <taxon>Thalassiosirophycidae</taxon>
        <taxon>Stephanodiscales</taxon>
        <taxon>Stephanodiscaceae</taxon>
        <taxon>Cyclotella</taxon>
    </lineage>
</organism>